<dbReference type="Gene3D" id="3.40.50.720">
    <property type="entry name" value="NAD(P)-binding Rossmann-like Domain"/>
    <property type="match status" value="1"/>
</dbReference>
<dbReference type="RefSeq" id="WP_350258476.1">
    <property type="nucleotide sequence ID" value="NZ_CP138335.1"/>
</dbReference>
<dbReference type="InterPro" id="IPR037108">
    <property type="entry name" value="TM1727-like_C_sf"/>
</dbReference>
<dbReference type="InterPro" id="IPR036291">
    <property type="entry name" value="NAD(P)-bd_dom_sf"/>
</dbReference>
<proteinExistence type="predicted"/>
<accession>A0AAU7VAC6</accession>
<dbReference type="AlphaFoldDB" id="A0AAU7VAC6"/>
<name>A0AAU7VAC6_9ACTO</name>
<dbReference type="PANTHER" id="PTHR40459:SF1">
    <property type="entry name" value="CONSERVED HYPOTHETICAL ALANINE AND LEUCINE RICH PROTEIN"/>
    <property type="match status" value="1"/>
</dbReference>
<dbReference type="KEGG" id="sapp:SAC06_01585"/>
<dbReference type="Pfam" id="PF10727">
    <property type="entry name" value="Rossmann-like"/>
    <property type="match status" value="1"/>
</dbReference>
<organism evidence="3">
    <name type="scientific">Scrofimicrobium appendicitidis</name>
    <dbReference type="NCBI Taxonomy" id="3079930"/>
    <lineage>
        <taxon>Bacteria</taxon>
        <taxon>Bacillati</taxon>
        <taxon>Actinomycetota</taxon>
        <taxon>Actinomycetes</taxon>
        <taxon>Actinomycetales</taxon>
        <taxon>Actinomycetaceae</taxon>
        <taxon>Scrofimicrobium</taxon>
    </lineage>
</organism>
<dbReference type="InterPro" id="IPR019665">
    <property type="entry name" value="OxRdtase/DH_put_Rossmann_dom"/>
</dbReference>
<feature type="domain" description="Putative oxidoreductase/dehydrogenase Rossmann-like" evidence="1">
    <location>
        <begin position="2"/>
        <end position="118"/>
    </location>
</feature>
<dbReference type="InterPro" id="IPR018931">
    <property type="entry name" value="DUF2520"/>
</dbReference>
<dbReference type="Gene3D" id="1.10.1040.20">
    <property type="entry name" value="ProC-like, C-terminal domain"/>
    <property type="match status" value="1"/>
</dbReference>
<dbReference type="SUPFAM" id="SSF48179">
    <property type="entry name" value="6-phosphogluconate dehydrogenase C-terminal domain-like"/>
    <property type="match status" value="1"/>
</dbReference>
<sequence length="270" mass="28429">MAELRVGIIGAGRVGPAIASALRGNGYQISGIYARSSAGQDRVEVMLPGVRLLSPIQVVDSSDLVFLAVPDREIEVVAAELRDHWRPRQLVAHLSGATDLSVLAPAEAAGSLTMSLHPAMTFTGTSLDVHRLQGCPIAVTGDPLVRPVGWAIAQDLGGVPFELPAQNKVHYHAALTHGANHLVTVVVQAQRLLAEAGVPPEALAPLARAALEGALAGGMANLTGPVARGDEQTVENHLAELAGNSVADSYRFLSDQTRTELMRFREADDE</sequence>
<evidence type="ECO:0000259" key="1">
    <source>
        <dbReference type="Pfam" id="PF10727"/>
    </source>
</evidence>
<dbReference type="EMBL" id="CP138335">
    <property type="protein sequence ID" value="XBW08277.1"/>
    <property type="molecule type" value="Genomic_DNA"/>
</dbReference>
<dbReference type="InterPro" id="IPR008927">
    <property type="entry name" value="6-PGluconate_DH-like_C_sf"/>
</dbReference>
<reference evidence="3" key="1">
    <citation type="submission" date="2023-11" db="EMBL/GenBank/DDBJ databases">
        <title>Scrofimicrobium hongkongense sp. nov., isolated from a patient with peritonitis.</title>
        <authorList>
            <person name="Lao H.Y."/>
            <person name="Wong A.Y.P."/>
            <person name="Ng T.L."/>
            <person name="Wong R.Y.L."/>
            <person name="Yau M.C.Y."/>
            <person name="Lam J.Y.W."/>
            <person name="Siu G.K.H."/>
        </authorList>
    </citation>
    <scope>NUCLEOTIDE SEQUENCE</scope>
    <source>
        <strain evidence="3">R131</strain>
    </source>
</reference>
<evidence type="ECO:0000313" key="3">
    <source>
        <dbReference type="EMBL" id="XBW08277.1"/>
    </source>
</evidence>
<dbReference type="SUPFAM" id="SSF51735">
    <property type="entry name" value="NAD(P)-binding Rossmann-fold domains"/>
    <property type="match status" value="1"/>
</dbReference>
<feature type="domain" description="DUF2520" evidence="2">
    <location>
        <begin position="135"/>
        <end position="256"/>
    </location>
</feature>
<dbReference type="Pfam" id="PF10728">
    <property type="entry name" value="DUF2520"/>
    <property type="match status" value="1"/>
</dbReference>
<evidence type="ECO:0000259" key="2">
    <source>
        <dbReference type="Pfam" id="PF10728"/>
    </source>
</evidence>
<protein>
    <submittedName>
        <fullName evidence="3">DUF2520 domain-containing protein</fullName>
    </submittedName>
</protein>
<dbReference type="PANTHER" id="PTHR40459">
    <property type="entry name" value="CONSERVED HYPOTHETICAL ALANINE AND LEUCINE RICH PROTEIN"/>
    <property type="match status" value="1"/>
</dbReference>
<gene>
    <name evidence="3" type="ORF">SAC06_01585</name>
</gene>